<reference evidence="1 2" key="1">
    <citation type="submission" date="2023-09" db="EMBL/GenBank/DDBJ databases">
        <authorList>
            <person name="Wang M."/>
        </authorList>
    </citation>
    <scope>NUCLEOTIDE SEQUENCE [LARGE SCALE GENOMIC DNA]</scope>
    <source>
        <strain evidence="1">GT-2023</strain>
        <tissue evidence="1">Liver</tissue>
    </source>
</reference>
<comment type="caution">
    <text evidence="1">The sequence shown here is derived from an EMBL/GenBank/DDBJ whole genome shotgun (WGS) entry which is preliminary data.</text>
</comment>
<protein>
    <submittedName>
        <fullName evidence="1">Uncharacterized protein</fullName>
    </submittedName>
</protein>
<dbReference type="Proteomes" id="UP001558613">
    <property type="component" value="Unassembled WGS sequence"/>
</dbReference>
<evidence type="ECO:0000313" key="2">
    <source>
        <dbReference type="Proteomes" id="UP001558613"/>
    </source>
</evidence>
<gene>
    <name evidence="1" type="ORF">QQF64_013521</name>
</gene>
<dbReference type="EMBL" id="JAYMGO010000019">
    <property type="protein sequence ID" value="KAL1255460.1"/>
    <property type="molecule type" value="Genomic_DNA"/>
</dbReference>
<name>A0ABR3LT15_9TELE</name>
<keyword evidence="2" id="KW-1185">Reference proteome</keyword>
<accession>A0ABR3LT15</accession>
<sequence length="77" mass="8979">MKYKHLIQSANRKKSGHQHLIEAEEIEISLNTGCQRLREFIRASHNPGDECLHKMKEILMVISVLWSLLSQQNPRQS</sequence>
<organism evidence="1 2">
    <name type="scientific">Cirrhinus molitorella</name>
    <name type="common">mud carp</name>
    <dbReference type="NCBI Taxonomy" id="172907"/>
    <lineage>
        <taxon>Eukaryota</taxon>
        <taxon>Metazoa</taxon>
        <taxon>Chordata</taxon>
        <taxon>Craniata</taxon>
        <taxon>Vertebrata</taxon>
        <taxon>Euteleostomi</taxon>
        <taxon>Actinopterygii</taxon>
        <taxon>Neopterygii</taxon>
        <taxon>Teleostei</taxon>
        <taxon>Ostariophysi</taxon>
        <taxon>Cypriniformes</taxon>
        <taxon>Cyprinidae</taxon>
        <taxon>Labeoninae</taxon>
        <taxon>Labeonini</taxon>
        <taxon>Cirrhinus</taxon>
    </lineage>
</organism>
<evidence type="ECO:0000313" key="1">
    <source>
        <dbReference type="EMBL" id="KAL1255460.1"/>
    </source>
</evidence>
<proteinExistence type="predicted"/>